<name>Q2CJU4_OCEGH</name>
<proteinExistence type="predicted"/>
<accession>Q2CJU4</accession>
<protein>
    <submittedName>
        <fullName evidence="1">Transcription termination factor Rho</fullName>
    </submittedName>
</protein>
<reference evidence="1 2" key="1">
    <citation type="journal article" date="2010" name="J. Bacteriol.">
        <title>Genome sequences of Oceanicola granulosus HTCC2516(T) and Oceanicola batsensis HTCC2597(TDelta).</title>
        <authorList>
            <person name="Thrash J.C."/>
            <person name="Cho J.C."/>
            <person name="Vergin K.L."/>
            <person name="Giovannoni S.J."/>
        </authorList>
    </citation>
    <scope>NUCLEOTIDE SEQUENCE [LARGE SCALE GENOMIC DNA]</scope>
    <source>
        <strain evidence="2">ATCC BAA-861 / DSM 15982 / KCTC 12143 / HTCC2516</strain>
    </source>
</reference>
<sequence length="72" mass="7972">MVMTLWMTCGRAVAGLCAFCPPERICTSVAPAGETVQEVLPVEEGQVGGVERLRPGVESRERERKLRRLFLV</sequence>
<keyword evidence="2" id="KW-1185">Reference proteome</keyword>
<comment type="caution">
    <text evidence="1">The sequence shown here is derived from an EMBL/GenBank/DDBJ whole genome shotgun (WGS) entry which is preliminary data.</text>
</comment>
<dbReference type="Proteomes" id="UP000003635">
    <property type="component" value="Unassembled WGS sequence"/>
</dbReference>
<dbReference type="EMBL" id="AAOT01000001">
    <property type="protein sequence ID" value="EAR53045.1"/>
    <property type="molecule type" value="Genomic_DNA"/>
</dbReference>
<dbReference type="HOGENOM" id="CLU_2718355_0_0_5"/>
<evidence type="ECO:0000313" key="2">
    <source>
        <dbReference type="Proteomes" id="UP000003635"/>
    </source>
</evidence>
<gene>
    <name evidence="1" type="primary">rho</name>
    <name evidence="1" type="ORF">OG2516_11296</name>
</gene>
<dbReference type="AlphaFoldDB" id="Q2CJU4"/>
<evidence type="ECO:0000313" key="1">
    <source>
        <dbReference type="EMBL" id="EAR53045.1"/>
    </source>
</evidence>
<organism evidence="1 2">
    <name type="scientific">Oceanicola granulosus (strain ATCC BAA-861 / DSM 15982 / KCTC 12143 / HTCC2516)</name>
    <dbReference type="NCBI Taxonomy" id="314256"/>
    <lineage>
        <taxon>Bacteria</taxon>
        <taxon>Pseudomonadati</taxon>
        <taxon>Pseudomonadota</taxon>
        <taxon>Alphaproteobacteria</taxon>
        <taxon>Rhodobacterales</taxon>
        <taxon>Roseobacteraceae</taxon>
        <taxon>Oceanicola</taxon>
    </lineage>
</organism>
<dbReference type="STRING" id="314256.OG2516_11296"/>